<feature type="domain" description="MOSC" evidence="1">
    <location>
        <begin position="22"/>
        <end position="171"/>
    </location>
</feature>
<sequence length="183" mass="19585">MTHQQPEVIAVARDGTHRFSKTPRPQITLLTGLGVQGDAHAGVAVQHRSRVRADPTQPNLRQVHLIHAELFEQVAADGFRVQPADLGENITTRGLDLLALPRGTRLTFPSGAAVEVTGLRNPCAQIDAFQPGLMRRLIGTDDAGAPVFLAGVMGIVLEGGEVTPGDAIRVTLPLLPHEALRRV</sequence>
<dbReference type="EMBL" id="JAVDQK010000007">
    <property type="protein sequence ID" value="MDR6219373.1"/>
    <property type="molecule type" value="Genomic_DNA"/>
</dbReference>
<protein>
    <submittedName>
        <fullName evidence="3">MOSC domain-containing protein YiiM</fullName>
    </submittedName>
    <submittedName>
        <fullName evidence="2">Molybdenum cofactor biosysynthesis protein</fullName>
    </submittedName>
</protein>
<evidence type="ECO:0000313" key="2">
    <source>
        <dbReference type="EMBL" id="AKH18066.1"/>
    </source>
</evidence>
<dbReference type="PATRIC" id="fig|1309411.5.peg.3008"/>
<evidence type="ECO:0000313" key="3">
    <source>
        <dbReference type="EMBL" id="MDR6219373.1"/>
    </source>
</evidence>
<dbReference type="InterPro" id="IPR005302">
    <property type="entry name" value="MoCF_Sase_C"/>
</dbReference>
<organism evidence="2 4">
    <name type="scientific">Deinococcus soli</name>
    <name type="common">ex Cha et al. 2016</name>
    <dbReference type="NCBI Taxonomy" id="1309411"/>
    <lineage>
        <taxon>Bacteria</taxon>
        <taxon>Thermotogati</taxon>
        <taxon>Deinococcota</taxon>
        <taxon>Deinococci</taxon>
        <taxon>Deinococcales</taxon>
        <taxon>Deinococcaceae</taxon>
        <taxon>Deinococcus</taxon>
    </lineage>
</organism>
<evidence type="ECO:0000259" key="1">
    <source>
        <dbReference type="PROSITE" id="PS51340"/>
    </source>
</evidence>
<dbReference type="PANTHER" id="PTHR36930">
    <property type="entry name" value="METAL-SULFUR CLUSTER BIOSYNTHESIS PROTEINS YUAD-RELATED"/>
    <property type="match status" value="1"/>
</dbReference>
<proteinExistence type="predicted"/>
<dbReference type="GO" id="GO:0003824">
    <property type="term" value="F:catalytic activity"/>
    <property type="evidence" value="ECO:0007669"/>
    <property type="project" value="InterPro"/>
</dbReference>
<dbReference type="InterPro" id="IPR052716">
    <property type="entry name" value="MOSC_domain"/>
</dbReference>
<dbReference type="SUPFAM" id="SSF50800">
    <property type="entry name" value="PK beta-barrel domain-like"/>
    <property type="match status" value="1"/>
</dbReference>
<evidence type="ECO:0000313" key="4">
    <source>
        <dbReference type="Proteomes" id="UP000034024"/>
    </source>
</evidence>
<dbReference type="PANTHER" id="PTHR36930:SF1">
    <property type="entry name" value="MOSC DOMAIN-CONTAINING PROTEIN"/>
    <property type="match status" value="1"/>
</dbReference>
<dbReference type="KEGG" id="dch:SY84_14755"/>
<dbReference type="EMBL" id="CP011389">
    <property type="protein sequence ID" value="AKH18066.1"/>
    <property type="molecule type" value="Genomic_DNA"/>
</dbReference>
<dbReference type="GO" id="GO:0030170">
    <property type="term" value="F:pyridoxal phosphate binding"/>
    <property type="evidence" value="ECO:0007669"/>
    <property type="project" value="InterPro"/>
</dbReference>
<dbReference type="Pfam" id="PF03473">
    <property type="entry name" value="MOSC"/>
    <property type="match status" value="1"/>
</dbReference>
<reference evidence="2 4" key="1">
    <citation type="submission" date="2015-01" db="EMBL/GenBank/DDBJ databases">
        <title>Deinococcus soli/N5/whole genome sequencing.</title>
        <authorList>
            <person name="Kim M.K."/>
            <person name="Srinivasan S."/>
            <person name="Lee J.-J."/>
        </authorList>
    </citation>
    <scope>NUCLEOTIDE SEQUENCE [LARGE SCALE GENOMIC DNA]</scope>
    <source>
        <strain evidence="2 4">N5</strain>
    </source>
</reference>
<dbReference type="InterPro" id="IPR011037">
    <property type="entry name" value="Pyrv_Knase-like_insert_dom_sf"/>
</dbReference>
<dbReference type="GO" id="GO:0030151">
    <property type="term" value="F:molybdenum ion binding"/>
    <property type="evidence" value="ECO:0007669"/>
    <property type="project" value="InterPro"/>
</dbReference>
<accession>A0A0F7JNX2</accession>
<dbReference type="PROSITE" id="PS51340">
    <property type="entry name" value="MOSC"/>
    <property type="match status" value="1"/>
</dbReference>
<dbReference type="Proteomes" id="UP001185331">
    <property type="component" value="Unassembled WGS sequence"/>
</dbReference>
<dbReference type="Proteomes" id="UP000034024">
    <property type="component" value="Chromosome"/>
</dbReference>
<dbReference type="AlphaFoldDB" id="A0A0F7JNX2"/>
<gene>
    <name evidence="3" type="ORF">J2Y00_002976</name>
    <name evidence="2" type="ORF">SY84_14755</name>
</gene>
<name>A0A0F7JNX2_9DEIO</name>
<keyword evidence="4" id="KW-1185">Reference proteome</keyword>
<dbReference type="Gene3D" id="2.40.33.20">
    <property type="entry name" value="PK beta-barrel domain-like"/>
    <property type="match status" value="1"/>
</dbReference>
<dbReference type="RefSeq" id="WP_046844633.1">
    <property type="nucleotide sequence ID" value="NZ_CP011389.1"/>
</dbReference>
<dbReference type="OrthoDB" id="9789048at2"/>
<reference evidence="3" key="2">
    <citation type="submission" date="2023-07" db="EMBL/GenBank/DDBJ databases">
        <title>Sorghum-associated microbial communities from plants grown in Nebraska, USA.</title>
        <authorList>
            <person name="Schachtman D."/>
        </authorList>
    </citation>
    <scope>NUCLEOTIDE SEQUENCE</scope>
    <source>
        <strain evidence="3">BE330</strain>
    </source>
</reference>